<dbReference type="Pfam" id="PF15636">
    <property type="entry name" value="Tox-GHH"/>
    <property type="match status" value="1"/>
</dbReference>
<evidence type="ECO:0000259" key="38">
    <source>
        <dbReference type="PROSITE" id="PS50026"/>
    </source>
</evidence>
<protein>
    <recommendedName>
        <fullName evidence="30">Teneurin-2</fullName>
    </recommendedName>
    <alternativeName>
        <fullName evidence="32">Protein Odd Oz/ten-m homolog 2</fullName>
    </alternativeName>
    <alternativeName>
        <fullName evidence="31">Tenascin-M2</fullName>
    </alternativeName>
    <alternativeName>
        <fullName evidence="33">Teneurin transmembrane protein 2</fullName>
    </alternativeName>
</protein>
<dbReference type="Pfam" id="PF24329">
    <property type="entry name" value="FN-plug_TEN1-4"/>
    <property type="match status" value="1"/>
</dbReference>
<accession>A0A8C2JJB6</accession>
<evidence type="ECO:0000259" key="39">
    <source>
        <dbReference type="PROSITE" id="PS51361"/>
    </source>
</evidence>
<dbReference type="GO" id="GO:0007157">
    <property type="term" value="P:heterophilic cell-cell adhesion via plasma membrane cell adhesion molecules"/>
    <property type="evidence" value="ECO:0007669"/>
    <property type="project" value="TreeGrafter"/>
</dbReference>
<dbReference type="InterPro" id="IPR056823">
    <property type="entry name" value="TEN-like_YD-shell"/>
</dbReference>
<evidence type="ECO:0000256" key="3">
    <source>
        <dbReference type="ARBA" id="ARBA00004486"/>
    </source>
</evidence>
<dbReference type="FunFam" id="2.60.120.260:FF:000176">
    <property type="entry name" value="Si:ch211-12m10.1"/>
    <property type="match status" value="1"/>
</dbReference>
<dbReference type="InterPro" id="IPR028916">
    <property type="entry name" value="Tox-GHH_dom"/>
</dbReference>
<dbReference type="GO" id="GO:0042734">
    <property type="term" value="C:presynaptic membrane"/>
    <property type="evidence" value="ECO:0007669"/>
    <property type="project" value="UniProtKB-SubCell"/>
</dbReference>
<sequence>MDLKDRRQRSLTQGQCRTDLHYATSSQYSENSHIMSQKSYSYSKTLEAYQQDAHLHYGRGVAELVHQETEEYVRQGSFALADLGMCEPPPSSTVYCSDISLLQDRYGLNAGSDADSDPEGVMTPERAVQLWSGQPLKSRHSSCLSSPDHSILTLTDSENDQTSLRPPLPPPHNHHQSSANSLNRNNQASRRNPQSHAPTAAPPDGPSAPQSVQLQDSWALNSPDKCCYLSFFLSSCRHFLFKTPSGSTPLFSSSSPGYPLTGGTVYSPPPRLLPRNTFSRSSFKLKKPSKYCSWKCAAVSAIAAAVLLAVLLSYVIVLNLLGLNWRLKPTEGHLVNTGLSMSIPGIGDVATVPSGGRGKSKKLNSSINSGELELGQRVSQDVPPGVFWRSLLHLRQPHFLKFNISLGKDALFGVYMRKGLPPSHAQYDYMERLDGKEKWSVIESPRERRSIQTVVQNEAIFVQYLDPGTWHLAFYNDGKEKEPISFSTVALDSVEECPQNCHGNGECMSGACHCFPGFHGTDCSKVACPVLCSGNGQYSKGVCMCYSGWKGLECDVPQGQCIDPSCGGHGTCTQGSCTCEAGYRGESCEEVDCLDPTCSGHGSCVSGQCHCKLGWSGPLCDVSRAQCPDQCNGHGAYSPDTGLCSCDPNWMGPDCSTEVCSADCGSHGVCVGGVCHCEEGWTGTSCDQKLCNPQCVKHGTCRDGKCQCEQGWNGEHCTIGHGLHYGCPGLCNGNGQCIMGQNSWHCECHTGWRGPGCSVAMETSCNDNKDNEGDGLVDCMDPDCCTQSSCVTNPLCRGSRDPLQVIQQSQSEVQKVPSFYDRIKMLVGKDSTHIIPGINPFNASLASLIRGQVLTSDGTPLVGVNVTFVKYPHYGHTMTRQDGTFDLVANGGGSLTLRFERAPFLSQERTVWLPWNRFYAMDTVVLQTQEKTPARCDLSGFVRPDPLVLPSPLSSFFSSNPSEKHILPESQVLHEQVEIPGTGLKLCYLSSRTSGYLSLLKVILTPALVPLSLAKVHLMVAVEGHLLQKWFHASPNLAYMYIWDKTDAYRQRVHGLTEALVSVGYEYETCPSQILWEKRTAVLQGYELNPSNLGSWSLDKHHMLNVRSGILHKGSGENIFLSQQQPPIINSIMGNGRRRSISCPSCSGMAEGNKLLAPIAVACDGEGNLYVGDLNFVRRVYPSLNTTAVLELRNKDLRHSNSPSHKYYLAVDPVSGSLFLSDTNSRQIYRVRSLNGARPLLDNAQVVAGTGEQCVPFDEARCGDGGKAMEATLMSPRGVALDKNGLMYFVDATMIRKVDQNGIISTLIKTNDLTAVRPLSCDSSMDVSQVRLEWPTDLAINPMDNSLYVLENNIILRISENHQVSIIAGRPMHCQVPGIDYSLSKLAIHSALESATAITISHTGVLYIAETDEKRINRIRQVSTSGEISLLAGAASECDCKNDVNCNCFSGDEGYAADASLNCPASLAVSPDGTLYIADLNNIRVRSVRSNRPNATASGQYEVGSSLEQELYVFGPDGLHRQTVSLITGLALYNFTYGLDGELAAITDASNNTLRVRREASGSIRLVLLPENQVVTLGMDPAGSLRSVSALSQEVAQLGYYTNTELLASKSDETGWTNFYNYDSEGRLTNVTYPTGVVTSLHREMEETINIDMESSNRDDDVTVITNLSSVEVSYTVVQDQVRDNYQLYHNGTLRVSYANGMGISFHTEPHIIAGSVSPTIGRRNITLPTDSGLNSIEWRMRKELSKGKVTVFGRKLRVHSRNLLSIDYDRNTRTEKIYDDHRKFTLRIIYDAQGRPATWLPSSSLALVNVSYSPTGRLVGLQRGSMSEKSEFDTFGRILSRTFVDGKVWSFSYMDKSMVLLLQQSQKQYVFDFDTAGRLTAVTMPSMARHIMATHVSVGYIRNTYNPPESNATIIHDFSEDGHPRATFYLGTGRRVLYKYGKLGKLSEVLYDATAVTFGYDETTGVLKMVNLQSGGFSCTIRYRKLGPLVDKQMYRFSEEGMVNARFDYTYHDNSFRVASIKPVIGETPLPVDLYRYDEISGKVEHFGKFGIIYYDINQIITTAVMTLSKHFDTHGRIKEVQYEIFRSLMYWMTVQYDSMGRVIKRELKIGPYANTTQYRYEYDGDGQLVGVKVDDWSTWRYSYDLNGNLHLLNPGNSARLLPLRYDLRDRITRLGDMQYHLDEDGVLAQRGSDIFEYNSKGLLERAYSRIAGGWSVRYHYDGLGRRVSRRTNEGEHQQYFYADLNYPTRVTHVYNHSRAEITSFYYDLQGHLFAMEVSGGEEYYIASDNVGTPLAIFSFSMTAYVKSWLVMFGFQLSNIIPGFPRHSLYFVDPPYEVLASQDSDNTQLFTGVQHSVDRHNQAFMVLEGRRLNKQRRTKRDKPGYWFGTSMPIVGKGMMLAIRDGHVLTDLSSSASEDSRKISQILSNAIYLDGAHYTIDGWDCHFFVKLGLADSDLLALGLSSGHKTLESGINMTVSGRSRRGVTIEIHSTKLTYSIRYGLSAEVLEKERSRLLEQAHQRALSGAWAREQQQVREGREGGRVWAENEKQQLLAMGKVTGYEGYYVLPVEQYPELADSSANIQFLKQNEMGRR</sequence>
<keyword evidence="26" id="KW-0966">Cell projection</keyword>
<comment type="function">
    <text evidence="34">Involved in neural development, regulating the establishment of proper connectivity within the nervous system. Acts as a ligand of the ADGRL1 and ADGRL3 receptors that are expressed at the surface of adjacent cells. Promotes the formation of filopodia and enlarged growth cone in neuronal cells. Mediates axon guidance and homophilic and heterophilic cell-cell adhesion. May function as a cellular signal transducer.</text>
</comment>
<keyword evidence="17" id="KW-0805">Transcription regulation</keyword>
<dbReference type="PANTHER" id="PTHR11219">
    <property type="entry name" value="TENEURIN AND N-ACETYLGLUCOSAMINE-1-PHOSPHODIESTER ALPHA-N-ACETYLGLUCOSAMINIDASE"/>
    <property type="match status" value="1"/>
</dbReference>
<dbReference type="GO" id="GO:0005783">
    <property type="term" value="C:endoplasmic reticulum"/>
    <property type="evidence" value="ECO:0007669"/>
    <property type="project" value="UniProtKB-SubCell"/>
</dbReference>
<dbReference type="GO" id="GO:0046982">
    <property type="term" value="F:protein heterodimerization activity"/>
    <property type="evidence" value="ECO:0007669"/>
    <property type="project" value="TreeGrafter"/>
</dbReference>
<dbReference type="FunFam" id="2.10.25.10:FF:000021">
    <property type="entry name" value="Teneurin transmembrane protein 2"/>
    <property type="match status" value="1"/>
</dbReference>
<keyword evidence="13" id="KW-0677">Repeat</keyword>
<evidence type="ECO:0000256" key="5">
    <source>
        <dbReference type="ARBA" id="ARBA00004555"/>
    </source>
</evidence>
<dbReference type="Gene3D" id="2.10.25.10">
    <property type="entry name" value="Laminin"/>
    <property type="match status" value="7"/>
</dbReference>
<feature type="compositionally biased region" description="Polar residues" evidence="36">
    <location>
        <begin position="141"/>
        <end position="164"/>
    </location>
</feature>
<evidence type="ECO:0000256" key="9">
    <source>
        <dbReference type="ARBA" id="ARBA00022491"/>
    </source>
</evidence>
<dbReference type="Pfam" id="PF25021">
    <property type="entry name" value="TEN_NHL"/>
    <property type="match status" value="1"/>
</dbReference>
<evidence type="ECO:0000256" key="10">
    <source>
        <dbReference type="ARBA" id="ARBA00022536"/>
    </source>
</evidence>
<evidence type="ECO:0000256" key="20">
    <source>
        <dbReference type="ARBA" id="ARBA00023136"/>
    </source>
</evidence>
<feature type="domain" description="Teneurin N-terminal" evidence="39">
    <location>
        <begin position="1"/>
        <end position="296"/>
    </location>
</feature>
<evidence type="ECO:0000256" key="23">
    <source>
        <dbReference type="ARBA" id="ARBA00023180"/>
    </source>
</evidence>
<keyword evidence="11" id="KW-0165">Cleavage on pair of basic residues</keyword>
<evidence type="ECO:0000256" key="27">
    <source>
        <dbReference type="ARBA" id="ARBA00037805"/>
    </source>
</evidence>
<evidence type="ECO:0000256" key="37">
    <source>
        <dbReference type="SAM" id="Phobius"/>
    </source>
</evidence>
<evidence type="ECO:0000256" key="4">
    <source>
        <dbReference type="ARBA" id="ARBA00004552"/>
    </source>
</evidence>
<evidence type="ECO:0000256" key="26">
    <source>
        <dbReference type="ARBA" id="ARBA00023273"/>
    </source>
</evidence>
<dbReference type="SUPFAM" id="SSF57196">
    <property type="entry name" value="EGF/Laminin"/>
    <property type="match status" value="1"/>
</dbReference>
<keyword evidence="10 35" id="KW-0245">EGF-like domain</keyword>
<dbReference type="Pfam" id="PF25024">
    <property type="entry name" value="EGF_TEN"/>
    <property type="match status" value="1"/>
</dbReference>
<dbReference type="PROSITE" id="PS50026">
    <property type="entry name" value="EGF_3"/>
    <property type="match status" value="2"/>
</dbReference>
<keyword evidence="23" id="KW-0325">Glycoprotein</keyword>
<dbReference type="Proteomes" id="UP000694701">
    <property type="component" value="Unplaced"/>
</dbReference>
<dbReference type="SUPFAM" id="SSF101898">
    <property type="entry name" value="NHL repeat"/>
    <property type="match status" value="2"/>
</dbReference>
<evidence type="ECO:0000256" key="16">
    <source>
        <dbReference type="ARBA" id="ARBA00022989"/>
    </source>
</evidence>
<evidence type="ECO:0000256" key="18">
    <source>
        <dbReference type="ARBA" id="ARBA00023018"/>
    </source>
</evidence>
<dbReference type="FunFam" id="2.10.25.10:FF:000474">
    <property type="entry name" value="Teneurin transmembrane protein 2"/>
    <property type="match status" value="1"/>
</dbReference>
<dbReference type="SUPFAM" id="SSF49464">
    <property type="entry name" value="Carboxypeptidase regulatory domain-like"/>
    <property type="match status" value="1"/>
</dbReference>
<evidence type="ECO:0000256" key="6">
    <source>
        <dbReference type="ARBA" id="ARBA00004624"/>
    </source>
</evidence>
<dbReference type="GO" id="GO:0043197">
    <property type="term" value="C:dendritic spine"/>
    <property type="evidence" value="ECO:0007669"/>
    <property type="project" value="UniProtKB-SubCell"/>
</dbReference>
<evidence type="ECO:0000256" key="2">
    <source>
        <dbReference type="ARBA" id="ARBA00004322"/>
    </source>
</evidence>
<dbReference type="GO" id="GO:0016605">
    <property type="term" value="C:PML body"/>
    <property type="evidence" value="ECO:0007669"/>
    <property type="project" value="UniProtKB-SubCell"/>
</dbReference>
<keyword evidence="25" id="KW-0628">Postsynaptic cell membrane</keyword>
<dbReference type="GO" id="GO:0050839">
    <property type="term" value="F:cell adhesion molecule binding"/>
    <property type="evidence" value="ECO:0007669"/>
    <property type="project" value="TreeGrafter"/>
</dbReference>
<dbReference type="InterPro" id="IPR057629">
    <property type="entry name" value="Teneurin1-4_GBD"/>
</dbReference>
<keyword evidence="12 37" id="KW-0812">Transmembrane</keyword>
<dbReference type="InterPro" id="IPR056820">
    <property type="entry name" value="TEN_TTR-like"/>
</dbReference>
<evidence type="ECO:0000256" key="24">
    <source>
        <dbReference type="ARBA" id="ARBA00023242"/>
    </source>
</evidence>
<dbReference type="Pfam" id="PF25020">
    <property type="entry name" value="TTR_TEN1-4"/>
    <property type="match status" value="1"/>
</dbReference>
<feature type="compositionally biased region" description="Polar residues" evidence="36">
    <location>
        <begin position="176"/>
        <end position="197"/>
    </location>
</feature>
<keyword evidence="14" id="KW-0256">Endoplasmic reticulum</keyword>
<evidence type="ECO:0000256" key="29">
    <source>
        <dbReference type="ARBA" id="ARBA00057432"/>
    </source>
</evidence>
<keyword evidence="8" id="KW-1003">Cell membrane</keyword>
<evidence type="ECO:0000256" key="13">
    <source>
        <dbReference type="ARBA" id="ARBA00022737"/>
    </source>
</evidence>
<dbReference type="GO" id="GO:0042803">
    <property type="term" value="F:protein homodimerization activity"/>
    <property type="evidence" value="ECO:0007669"/>
    <property type="project" value="TreeGrafter"/>
</dbReference>
<dbReference type="InterPro" id="IPR006530">
    <property type="entry name" value="YD"/>
</dbReference>
<dbReference type="GO" id="GO:0007165">
    <property type="term" value="P:signal transduction"/>
    <property type="evidence" value="ECO:0007669"/>
    <property type="project" value="InterPro"/>
</dbReference>
<keyword evidence="18" id="KW-0770">Synapse</keyword>
<comment type="similarity">
    <text evidence="7">Belongs to the tenascin family. Teneurin subfamily.</text>
</comment>
<dbReference type="InterPro" id="IPR056822">
    <property type="entry name" value="TEN_NHL"/>
</dbReference>
<dbReference type="GO" id="GO:0030426">
    <property type="term" value="C:growth cone"/>
    <property type="evidence" value="ECO:0007669"/>
    <property type="project" value="UniProtKB-SubCell"/>
</dbReference>
<reference evidence="40" key="1">
    <citation type="submission" date="2025-08" db="UniProtKB">
        <authorList>
            <consortium name="Ensembl"/>
        </authorList>
    </citation>
    <scope>IDENTIFICATION</scope>
</reference>
<evidence type="ECO:0000256" key="19">
    <source>
        <dbReference type="ARBA" id="ARBA00023034"/>
    </source>
</evidence>
<dbReference type="FunFam" id="2.120.10.30:FF:000003">
    <property type="entry name" value="Teneurin transmembrane protein 2"/>
    <property type="match status" value="1"/>
</dbReference>
<dbReference type="InterPro" id="IPR000742">
    <property type="entry name" value="EGF"/>
</dbReference>
<evidence type="ECO:0000256" key="7">
    <source>
        <dbReference type="ARBA" id="ARBA00009385"/>
    </source>
</evidence>
<evidence type="ECO:0000256" key="31">
    <source>
        <dbReference type="ARBA" id="ARBA00077041"/>
    </source>
</evidence>
<keyword evidence="21 35" id="KW-1015">Disulfide bond</keyword>
<evidence type="ECO:0000256" key="12">
    <source>
        <dbReference type="ARBA" id="ARBA00022692"/>
    </source>
</evidence>
<comment type="caution">
    <text evidence="35">Lacks conserved residue(s) required for the propagation of feature annotation.</text>
</comment>
<evidence type="ECO:0000256" key="30">
    <source>
        <dbReference type="ARBA" id="ARBA00068165"/>
    </source>
</evidence>
<comment type="function">
    <text evidence="29">Induces gene transcription inhibition.</text>
</comment>
<feature type="disulfide bond" evidence="35">
    <location>
        <begin position="727"/>
        <end position="737"/>
    </location>
</feature>
<keyword evidence="16 37" id="KW-1133">Transmembrane helix</keyword>
<dbReference type="Pfam" id="PF25023">
    <property type="entry name" value="TEN_YD-shell"/>
    <property type="match status" value="1"/>
</dbReference>
<evidence type="ECO:0000256" key="32">
    <source>
        <dbReference type="ARBA" id="ARBA00081436"/>
    </source>
</evidence>
<feature type="domain" description="EGF-like" evidence="38">
    <location>
        <begin position="723"/>
        <end position="758"/>
    </location>
</feature>
<dbReference type="Gene3D" id="2.180.10.10">
    <property type="entry name" value="RHS repeat-associated core"/>
    <property type="match status" value="1"/>
</dbReference>
<name>A0A8C2JJB6_CYPCA</name>
<evidence type="ECO:0000256" key="14">
    <source>
        <dbReference type="ARBA" id="ARBA00022824"/>
    </source>
</evidence>
<dbReference type="FunFam" id="2.10.25.10:FF:000026">
    <property type="entry name" value="Teneurin transmembrane protein 2"/>
    <property type="match status" value="1"/>
</dbReference>
<dbReference type="FunFam" id="2.10.25.10:FF:000016">
    <property type="entry name" value="Teneurin transmembrane protein 2"/>
    <property type="match status" value="1"/>
</dbReference>
<dbReference type="FunFam" id="2.120.10.30:FF:000061">
    <property type="entry name" value="teneurin-2 isoform X1"/>
    <property type="match status" value="1"/>
</dbReference>
<dbReference type="InterPro" id="IPR009471">
    <property type="entry name" value="Ten_N"/>
</dbReference>
<proteinExistence type="inferred from homology"/>
<evidence type="ECO:0000256" key="15">
    <source>
        <dbReference type="ARBA" id="ARBA00022889"/>
    </source>
</evidence>
<dbReference type="InterPro" id="IPR051216">
    <property type="entry name" value="Teneurin"/>
</dbReference>
<dbReference type="PROSITE" id="PS01186">
    <property type="entry name" value="EGF_2"/>
    <property type="match status" value="4"/>
</dbReference>
<evidence type="ECO:0000313" key="40">
    <source>
        <dbReference type="Ensembl" id="ENSCCRP00020094434.1"/>
    </source>
</evidence>
<dbReference type="Ensembl" id="ENSCCRT00020103187.1">
    <property type="protein sequence ID" value="ENSCCRP00020094434.1"/>
    <property type="gene ID" value="ENSCCRG00020042327.1"/>
</dbReference>
<dbReference type="Pfam" id="PF23538">
    <property type="entry name" value="Teneurin_ABD"/>
    <property type="match status" value="1"/>
</dbReference>
<dbReference type="CDD" id="cd00054">
    <property type="entry name" value="EGF_CA"/>
    <property type="match status" value="2"/>
</dbReference>
<dbReference type="PROSITE" id="PS00022">
    <property type="entry name" value="EGF_1"/>
    <property type="match status" value="5"/>
</dbReference>
<feature type="transmembrane region" description="Helical" evidence="37">
    <location>
        <begin position="296"/>
        <end position="321"/>
    </location>
</feature>
<dbReference type="GO" id="GO:0005794">
    <property type="term" value="C:Golgi apparatus"/>
    <property type="evidence" value="ECO:0007669"/>
    <property type="project" value="UniProtKB-SubCell"/>
</dbReference>
<evidence type="ECO:0000256" key="22">
    <source>
        <dbReference type="ARBA" id="ARBA00023163"/>
    </source>
</evidence>
<dbReference type="FunFam" id="2.10.25.10:FF:000013">
    <property type="entry name" value="Teneurin transmembrane protein 4"/>
    <property type="match status" value="1"/>
</dbReference>
<keyword evidence="24" id="KW-0539">Nucleus</keyword>
<dbReference type="NCBIfam" id="TIGR01643">
    <property type="entry name" value="YD_repeat_2x"/>
    <property type="match status" value="2"/>
</dbReference>
<evidence type="ECO:0000256" key="25">
    <source>
        <dbReference type="ARBA" id="ARBA00023257"/>
    </source>
</evidence>
<evidence type="ECO:0000256" key="1">
    <source>
        <dbReference type="ARBA" id="ARBA00004240"/>
    </source>
</evidence>
<dbReference type="InterPro" id="IPR011042">
    <property type="entry name" value="6-blade_b-propeller_TolB-like"/>
</dbReference>
<dbReference type="PROSITE" id="PS51361">
    <property type="entry name" value="TENEURIN_N"/>
    <property type="match status" value="1"/>
</dbReference>
<dbReference type="Gene3D" id="2.120.10.30">
    <property type="entry name" value="TolB, C-terminal domain"/>
    <property type="match status" value="2"/>
</dbReference>
<comment type="subcellular location">
    <subcellularLocation>
        <location evidence="4">Cell projection</location>
        <location evidence="4">Dendritic spine</location>
    </subcellularLocation>
    <subcellularLocation>
        <location evidence="3">Cell projection</location>
        <location evidence="3">Filopodium</location>
    </subcellularLocation>
    <subcellularLocation>
        <location evidence="6">Cell projection</location>
        <location evidence="6">Growth cone</location>
    </subcellularLocation>
    <subcellularLocation>
        <location evidence="1">Endoplasmic reticulum</location>
    </subcellularLocation>
    <subcellularLocation>
        <location evidence="5">Golgi apparatus</location>
    </subcellularLocation>
    <subcellularLocation>
        <location evidence="2">Nucleus</location>
        <location evidence="2">PML body</location>
    </subcellularLocation>
    <subcellularLocation>
        <location evidence="27">Postsynaptic cell membrane</location>
        <topology evidence="27">Single-pass membrane protein</topology>
    </subcellularLocation>
    <subcellularLocation>
        <location evidence="28">Presynaptic cell membrane</location>
        <topology evidence="28">Single-pass membrane protein</topology>
    </subcellularLocation>
</comment>
<dbReference type="GO" id="GO:0030175">
    <property type="term" value="C:filopodium"/>
    <property type="evidence" value="ECO:0007669"/>
    <property type="project" value="UniProtKB-SubCell"/>
</dbReference>
<dbReference type="Pfam" id="PF06484">
    <property type="entry name" value="Ten_N"/>
    <property type="match status" value="2"/>
</dbReference>
<dbReference type="InterPro" id="IPR008969">
    <property type="entry name" value="CarboxyPept-like_regulatory"/>
</dbReference>
<keyword evidence="20 37" id="KW-0472">Membrane</keyword>
<feature type="disulfide bond" evidence="35">
    <location>
        <begin position="497"/>
        <end position="507"/>
    </location>
</feature>
<evidence type="ECO:0000256" key="35">
    <source>
        <dbReference type="PROSITE-ProRule" id="PRU00076"/>
    </source>
</evidence>
<dbReference type="GO" id="GO:0007411">
    <property type="term" value="P:axon guidance"/>
    <property type="evidence" value="ECO:0007669"/>
    <property type="project" value="UniProtKB-ARBA"/>
</dbReference>
<dbReference type="SMART" id="SM00181">
    <property type="entry name" value="EGF"/>
    <property type="match status" value="8"/>
</dbReference>
<dbReference type="Pfam" id="PF23093">
    <property type="entry name" value="GBD_Tenm3"/>
    <property type="match status" value="1"/>
</dbReference>
<evidence type="ECO:0000256" key="28">
    <source>
        <dbReference type="ARBA" id="ARBA00046300"/>
    </source>
</evidence>
<feature type="domain" description="EGF-like" evidence="38">
    <location>
        <begin position="493"/>
        <end position="524"/>
    </location>
</feature>
<evidence type="ECO:0000313" key="41">
    <source>
        <dbReference type="Proteomes" id="UP000694701"/>
    </source>
</evidence>
<evidence type="ECO:0000256" key="36">
    <source>
        <dbReference type="SAM" id="MobiDB-lite"/>
    </source>
</evidence>
<dbReference type="Gene3D" id="2.60.120.260">
    <property type="entry name" value="Galactose-binding domain-like"/>
    <property type="match status" value="1"/>
</dbReference>
<evidence type="ECO:0000256" key="33">
    <source>
        <dbReference type="ARBA" id="ARBA00083964"/>
    </source>
</evidence>
<keyword evidence="9" id="KW-0678">Repressor</keyword>
<keyword evidence="19" id="KW-0333">Golgi apparatus</keyword>
<keyword evidence="22" id="KW-0804">Transcription</keyword>
<dbReference type="PANTHER" id="PTHR11219:SF8">
    <property type="entry name" value="TENEURIN-2"/>
    <property type="match status" value="1"/>
</dbReference>
<dbReference type="InterPro" id="IPR057627">
    <property type="entry name" value="FN-plug_TEN1-4"/>
</dbReference>
<feature type="disulfide bond" evidence="35">
    <location>
        <begin position="748"/>
        <end position="757"/>
    </location>
</feature>
<evidence type="ECO:0000256" key="21">
    <source>
        <dbReference type="ARBA" id="ARBA00023157"/>
    </source>
</evidence>
<evidence type="ECO:0000256" key="8">
    <source>
        <dbReference type="ARBA" id="ARBA00022475"/>
    </source>
</evidence>
<evidence type="ECO:0000256" key="17">
    <source>
        <dbReference type="ARBA" id="ARBA00023015"/>
    </source>
</evidence>
<keyword evidence="15" id="KW-0130">Cell adhesion</keyword>
<feature type="region of interest" description="Disordered" evidence="36">
    <location>
        <begin position="139"/>
        <end position="213"/>
    </location>
</feature>
<organism evidence="40 41">
    <name type="scientific">Cyprinus carpio</name>
    <name type="common">Common carp</name>
    <dbReference type="NCBI Taxonomy" id="7962"/>
    <lineage>
        <taxon>Eukaryota</taxon>
        <taxon>Metazoa</taxon>
        <taxon>Chordata</taxon>
        <taxon>Craniata</taxon>
        <taxon>Vertebrata</taxon>
        <taxon>Euteleostomi</taxon>
        <taxon>Actinopterygii</taxon>
        <taxon>Neopterygii</taxon>
        <taxon>Teleostei</taxon>
        <taxon>Ostariophysi</taxon>
        <taxon>Cypriniformes</taxon>
        <taxon>Cyprinidae</taxon>
        <taxon>Cyprininae</taxon>
        <taxon>Cyprinus</taxon>
    </lineage>
</organism>
<dbReference type="GO" id="GO:0045211">
    <property type="term" value="C:postsynaptic membrane"/>
    <property type="evidence" value="ECO:0007669"/>
    <property type="project" value="UniProtKB-SubCell"/>
</dbReference>
<evidence type="ECO:0000256" key="11">
    <source>
        <dbReference type="ARBA" id="ARBA00022685"/>
    </source>
</evidence>
<evidence type="ECO:0000256" key="34">
    <source>
        <dbReference type="ARBA" id="ARBA00093288"/>
    </source>
</evidence>
<feature type="disulfide bond" evidence="35">
    <location>
        <begin position="514"/>
        <end position="523"/>
    </location>
</feature>